<protein>
    <submittedName>
        <fullName evidence="1">Uncharacterized protein</fullName>
    </submittedName>
</protein>
<evidence type="ECO:0000313" key="2">
    <source>
        <dbReference type="Proteomes" id="UP001500902"/>
    </source>
</evidence>
<organism evidence="1 2">
    <name type="scientific">Nonomuraea antimicrobica</name>
    <dbReference type="NCBI Taxonomy" id="561173"/>
    <lineage>
        <taxon>Bacteria</taxon>
        <taxon>Bacillati</taxon>
        <taxon>Actinomycetota</taxon>
        <taxon>Actinomycetes</taxon>
        <taxon>Streptosporangiales</taxon>
        <taxon>Streptosporangiaceae</taxon>
        <taxon>Nonomuraea</taxon>
    </lineage>
</organism>
<gene>
    <name evidence="1" type="ORF">GCM10022224_103710</name>
</gene>
<proteinExistence type="predicted"/>
<dbReference type="Proteomes" id="UP001500902">
    <property type="component" value="Unassembled WGS sequence"/>
</dbReference>
<dbReference type="RefSeq" id="WP_344897643.1">
    <property type="nucleotide sequence ID" value="NZ_BAAAZP010000265.1"/>
</dbReference>
<keyword evidence="2" id="KW-1185">Reference proteome</keyword>
<comment type="caution">
    <text evidence="1">The sequence shown here is derived from an EMBL/GenBank/DDBJ whole genome shotgun (WGS) entry which is preliminary data.</text>
</comment>
<accession>A0ABP7ESN1</accession>
<dbReference type="EMBL" id="BAAAZP010000265">
    <property type="protein sequence ID" value="GAA3721393.1"/>
    <property type="molecule type" value="Genomic_DNA"/>
</dbReference>
<name>A0ABP7ESN1_9ACTN</name>
<evidence type="ECO:0000313" key="1">
    <source>
        <dbReference type="EMBL" id="GAA3721393.1"/>
    </source>
</evidence>
<reference evidence="2" key="1">
    <citation type="journal article" date="2019" name="Int. J. Syst. Evol. Microbiol.">
        <title>The Global Catalogue of Microorganisms (GCM) 10K type strain sequencing project: providing services to taxonomists for standard genome sequencing and annotation.</title>
        <authorList>
            <consortium name="The Broad Institute Genomics Platform"/>
            <consortium name="The Broad Institute Genome Sequencing Center for Infectious Disease"/>
            <person name="Wu L."/>
            <person name="Ma J."/>
        </authorList>
    </citation>
    <scope>NUCLEOTIDE SEQUENCE [LARGE SCALE GENOMIC DNA]</scope>
    <source>
        <strain evidence="2">JCM 16904</strain>
    </source>
</reference>
<sequence length="59" mass="6067">MNASQSLAIITEHAGRLSPAEQAVLEGMSAGDLEVLAGLVIRVGAKSDFEARAQAATSR</sequence>